<feature type="transmembrane region" description="Helical" evidence="2">
    <location>
        <begin position="529"/>
        <end position="555"/>
    </location>
</feature>
<reference evidence="4 7" key="2">
    <citation type="submission" date="2019-07" db="EMBL/GenBank/DDBJ databases">
        <title>Whole genome shotgun sequence of Halolactibacillus miurensis NBRC 100873.</title>
        <authorList>
            <person name="Hosoyama A."/>
            <person name="Uohara A."/>
            <person name="Ohji S."/>
            <person name="Ichikawa N."/>
        </authorList>
    </citation>
    <scope>NUCLEOTIDE SEQUENCE [LARGE SCALE GENOMIC DNA]</scope>
    <source>
        <strain evidence="4 7">NBRC 100873</strain>
    </source>
</reference>
<dbReference type="Pfam" id="PF03109">
    <property type="entry name" value="ABC1"/>
    <property type="match status" value="1"/>
</dbReference>
<evidence type="ECO:0000256" key="1">
    <source>
        <dbReference type="ARBA" id="ARBA00009670"/>
    </source>
</evidence>
<evidence type="ECO:0000313" key="5">
    <source>
        <dbReference type="EMBL" id="SFS93030.1"/>
    </source>
</evidence>
<feature type="domain" description="Protein kinase" evidence="3">
    <location>
        <begin position="127"/>
        <end position="513"/>
    </location>
</feature>
<dbReference type="PANTHER" id="PTHR10566:SF113">
    <property type="entry name" value="PROTEIN ACTIVITY OF BC1 COMPLEX KINASE 7, CHLOROPLASTIC"/>
    <property type="match status" value="1"/>
</dbReference>
<keyword evidence="2" id="KW-0472">Membrane</keyword>
<dbReference type="SUPFAM" id="SSF56112">
    <property type="entry name" value="Protein kinase-like (PK-like)"/>
    <property type="match status" value="1"/>
</dbReference>
<evidence type="ECO:0000313" key="7">
    <source>
        <dbReference type="Proteomes" id="UP000321773"/>
    </source>
</evidence>
<organism evidence="5 6">
    <name type="scientific">Halolactibacillus miurensis</name>
    <dbReference type="NCBI Taxonomy" id="306541"/>
    <lineage>
        <taxon>Bacteria</taxon>
        <taxon>Bacillati</taxon>
        <taxon>Bacillota</taxon>
        <taxon>Bacilli</taxon>
        <taxon>Bacillales</taxon>
        <taxon>Bacillaceae</taxon>
        <taxon>Halolactibacillus</taxon>
    </lineage>
</organism>
<dbReference type="SMART" id="SM00220">
    <property type="entry name" value="S_TKc"/>
    <property type="match status" value="1"/>
</dbReference>
<comment type="similarity">
    <text evidence="1">Belongs to the protein kinase superfamily. ADCK protein kinase family.</text>
</comment>
<sequence length="560" mass="64696">MIGKHIRHLNRYKDIVIAFSRNGLGYVIKDLGLNDLHILPKKSALKEEKKEDDRKTLGVRIRRILEELGPTFIKLGQVMSTRPDLFPEDVILELEKLQSHVPHFPYSQVKDIIEEELDQDLLQVFDVFEEVPLAAASIGQVHRAVLQSGEEVAVKVQRPEISKKIDIDFDILMEMAQLAEMRLDWAKRYQLKEIVEELKETLKMELDYTIEAHHMSRIKAQFRRDPDIYIPDAYHYYTTKRVLVMDYVSGEKLKDVIARDTNDAVKKRLAEQIVDATFKQVLIDGFFHADPHPGNIMRLEDGRLVLLDFGMVGQLSPEMKQSFSELVIAMTKEDTNQMVEVLLDMGMAPDDINKKALTNDVDRLMMKYYRQSLKEIRLADAIRELFQIAYKHRIELSSDFTLLGKTLLTLEGTIEQLDPTLSLVEMAKPFGEKLLRDRFRPERMKDGIVNQWLDWYGLWRDLPDQLKQLRSIVKKGKVRLDISMPDIDLILKKLDRVSNQLSFAIILLAFSIIMVGLIVGAALTGETTILWRLPVIEIGSFVAVGMFLWLIYAIFKSGRF</sequence>
<evidence type="ECO:0000259" key="3">
    <source>
        <dbReference type="PROSITE" id="PS50011"/>
    </source>
</evidence>
<dbReference type="EMBL" id="FPAI01000018">
    <property type="protein sequence ID" value="SFS93030.1"/>
    <property type="molecule type" value="Genomic_DNA"/>
</dbReference>
<dbReference type="Proteomes" id="UP000199139">
    <property type="component" value="Unassembled WGS sequence"/>
</dbReference>
<accession>A0A1I6TV32</accession>
<dbReference type="InterPro" id="IPR011009">
    <property type="entry name" value="Kinase-like_dom_sf"/>
</dbReference>
<dbReference type="Gene3D" id="1.10.510.10">
    <property type="entry name" value="Transferase(Phosphotransferase) domain 1"/>
    <property type="match status" value="1"/>
</dbReference>
<dbReference type="Proteomes" id="UP000321773">
    <property type="component" value="Unassembled WGS sequence"/>
</dbReference>
<keyword evidence="7" id="KW-1185">Reference proteome</keyword>
<protein>
    <submittedName>
        <fullName evidence="4">ABC transporter</fullName>
    </submittedName>
    <submittedName>
        <fullName evidence="5">Ubiquinone biosynthesis protein</fullName>
    </submittedName>
</protein>
<dbReference type="GO" id="GO:0005524">
    <property type="term" value="F:ATP binding"/>
    <property type="evidence" value="ECO:0007669"/>
    <property type="project" value="InterPro"/>
</dbReference>
<proteinExistence type="inferred from homology"/>
<dbReference type="InterPro" id="IPR000719">
    <property type="entry name" value="Prot_kinase_dom"/>
</dbReference>
<dbReference type="GO" id="GO:0004672">
    <property type="term" value="F:protein kinase activity"/>
    <property type="evidence" value="ECO:0007669"/>
    <property type="project" value="InterPro"/>
</dbReference>
<evidence type="ECO:0000313" key="6">
    <source>
        <dbReference type="Proteomes" id="UP000199139"/>
    </source>
</evidence>
<dbReference type="CDD" id="cd05121">
    <property type="entry name" value="ABC1_ADCK3-like"/>
    <property type="match status" value="1"/>
</dbReference>
<dbReference type="PROSITE" id="PS50011">
    <property type="entry name" value="PROTEIN_KINASE_DOM"/>
    <property type="match status" value="1"/>
</dbReference>
<dbReference type="EMBL" id="BJWJ01000034">
    <property type="protein sequence ID" value="GEM05454.1"/>
    <property type="molecule type" value="Genomic_DNA"/>
</dbReference>
<gene>
    <name evidence="4" type="ORF">HMI01_24420</name>
    <name evidence="5" type="ORF">SAMN05421668_11831</name>
</gene>
<evidence type="ECO:0000256" key="2">
    <source>
        <dbReference type="SAM" id="Phobius"/>
    </source>
</evidence>
<dbReference type="RefSeq" id="WP_089854774.1">
    <property type="nucleotide sequence ID" value="NZ_BJWJ01000034.1"/>
</dbReference>
<keyword evidence="2" id="KW-0812">Transmembrane</keyword>
<dbReference type="AlphaFoldDB" id="A0A1I6TV32"/>
<evidence type="ECO:0000313" key="4">
    <source>
        <dbReference type="EMBL" id="GEM05454.1"/>
    </source>
</evidence>
<keyword evidence="5" id="KW-0830">Ubiquinone</keyword>
<keyword evidence="2" id="KW-1133">Transmembrane helix</keyword>
<dbReference type="STRING" id="306541.SAMN05421668_11831"/>
<dbReference type="InterPro" id="IPR050154">
    <property type="entry name" value="UbiB_kinase"/>
</dbReference>
<feature type="transmembrane region" description="Helical" evidence="2">
    <location>
        <begin position="501"/>
        <end position="523"/>
    </location>
</feature>
<reference evidence="5 6" key="1">
    <citation type="submission" date="2016-10" db="EMBL/GenBank/DDBJ databases">
        <authorList>
            <person name="de Groot N.N."/>
        </authorList>
    </citation>
    <scope>NUCLEOTIDE SEQUENCE [LARGE SCALE GENOMIC DNA]</scope>
    <source>
        <strain evidence="5 6">DSM 17074</strain>
    </source>
</reference>
<dbReference type="OrthoDB" id="9795390at2"/>
<dbReference type="InterPro" id="IPR004147">
    <property type="entry name" value="ABC1_dom"/>
</dbReference>
<name>A0A1I6TV32_9BACI</name>
<dbReference type="PANTHER" id="PTHR10566">
    <property type="entry name" value="CHAPERONE-ACTIVITY OF BC1 COMPLEX CABC1 -RELATED"/>
    <property type="match status" value="1"/>
</dbReference>